<dbReference type="CDD" id="cd00167">
    <property type="entry name" value="SANT"/>
    <property type="match status" value="1"/>
</dbReference>
<comment type="subcellular location">
    <subcellularLocation>
        <location evidence="1">Nucleus</location>
    </subcellularLocation>
</comment>
<dbReference type="Gene3D" id="1.10.10.60">
    <property type="entry name" value="Homeodomain-like"/>
    <property type="match status" value="1"/>
</dbReference>
<evidence type="ECO:0008006" key="9">
    <source>
        <dbReference type="Google" id="ProtNLM"/>
    </source>
</evidence>
<gene>
    <name evidence="7" type="ORF">SSX86_019185</name>
</gene>
<evidence type="ECO:0000313" key="8">
    <source>
        <dbReference type="Proteomes" id="UP001408789"/>
    </source>
</evidence>
<dbReference type="InterPro" id="IPR044636">
    <property type="entry name" value="RADIALIS-like"/>
</dbReference>
<evidence type="ECO:0000259" key="5">
    <source>
        <dbReference type="PROSITE" id="PS50090"/>
    </source>
</evidence>
<dbReference type="EMBL" id="JBCNJP010000019">
    <property type="protein sequence ID" value="KAK9062001.1"/>
    <property type="molecule type" value="Genomic_DNA"/>
</dbReference>
<evidence type="ECO:0000256" key="3">
    <source>
        <dbReference type="ARBA" id="ARBA00023163"/>
    </source>
</evidence>
<dbReference type="GO" id="GO:0048262">
    <property type="term" value="P:determination of dorsal/ventral asymmetry"/>
    <property type="evidence" value="ECO:0007669"/>
    <property type="project" value="UniProtKB-ARBA"/>
</dbReference>
<dbReference type="SMART" id="SM00717">
    <property type="entry name" value="SANT"/>
    <property type="match status" value="1"/>
</dbReference>
<evidence type="ECO:0000256" key="2">
    <source>
        <dbReference type="ARBA" id="ARBA00023015"/>
    </source>
</evidence>
<dbReference type="GO" id="GO:0009908">
    <property type="term" value="P:flower development"/>
    <property type="evidence" value="ECO:0007669"/>
    <property type="project" value="UniProtKB-ARBA"/>
</dbReference>
<dbReference type="PROSITE" id="PS50090">
    <property type="entry name" value="MYB_LIKE"/>
    <property type="match status" value="1"/>
</dbReference>
<keyword evidence="4" id="KW-0539">Nucleus</keyword>
<sequence length="68" mass="8042">MAAWTPQQNRLFERALAVYNRDTPDRWQNIATAVGGKTAEEVRRHYEVLVEDIRRMEPGNVPFPNFRR</sequence>
<dbReference type="PANTHER" id="PTHR43952">
    <property type="entry name" value="MYB FAMILY TRANSCRIPTION FACTOR-RELATED"/>
    <property type="match status" value="1"/>
</dbReference>
<feature type="domain" description="SANT" evidence="6">
    <location>
        <begin position="1"/>
        <end position="54"/>
    </location>
</feature>
<evidence type="ECO:0000259" key="6">
    <source>
        <dbReference type="PROSITE" id="PS51293"/>
    </source>
</evidence>
<keyword evidence="3" id="KW-0804">Transcription</keyword>
<evidence type="ECO:0000256" key="1">
    <source>
        <dbReference type="ARBA" id="ARBA00004123"/>
    </source>
</evidence>
<organism evidence="7 8">
    <name type="scientific">Deinandra increscens subsp. villosa</name>
    <dbReference type="NCBI Taxonomy" id="3103831"/>
    <lineage>
        <taxon>Eukaryota</taxon>
        <taxon>Viridiplantae</taxon>
        <taxon>Streptophyta</taxon>
        <taxon>Embryophyta</taxon>
        <taxon>Tracheophyta</taxon>
        <taxon>Spermatophyta</taxon>
        <taxon>Magnoliopsida</taxon>
        <taxon>eudicotyledons</taxon>
        <taxon>Gunneridae</taxon>
        <taxon>Pentapetalae</taxon>
        <taxon>asterids</taxon>
        <taxon>campanulids</taxon>
        <taxon>Asterales</taxon>
        <taxon>Asteraceae</taxon>
        <taxon>Asteroideae</taxon>
        <taxon>Heliantheae alliance</taxon>
        <taxon>Madieae</taxon>
        <taxon>Madiinae</taxon>
        <taxon>Deinandra</taxon>
    </lineage>
</organism>
<reference evidence="7 8" key="1">
    <citation type="submission" date="2024-04" db="EMBL/GenBank/DDBJ databases">
        <title>The reference genome of an endangered Asteraceae, Deinandra increscens subsp. villosa, native to the Central Coast of California.</title>
        <authorList>
            <person name="Guilliams M."/>
            <person name="Hasenstab-Lehman K."/>
            <person name="Meyer R."/>
            <person name="Mcevoy S."/>
        </authorList>
    </citation>
    <scope>NUCLEOTIDE SEQUENCE [LARGE SCALE GENOMIC DNA]</scope>
    <source>
        <tissue evidence="7">Leaf</tissue>
    </source>
</reference>
<dbReference type="InterPro" id="IPR001005">
    <property type="entry name" value="SANT/Myb"/>
</dbReference>
<dbReference type="PANTHER" id="PTHR43952:SF75">
    <property type="entry name" value="PROTEIN RADIALIS-LIKE 6"/>
    <property type="match status" value="1"/>
</dbReference>
<keyword evidence="2" id="KW-0805">Transcription regulation</keyword>
<dbReference type="PROSITE" id="PS51293">
    <property type="entry name" value="SANT"/>
    <property type="match status" value="1"/>
</dbReference>
<name>A0AAP0CTR9_9ASTR</name>
<dbReference type="Proteomes" id="UP001408789">
    <property type="component" value="Unassembled WGS sequence"/>
</dbReference>
<comment type="caution">
    <text evidence="7">The sequence shown here is derived from an EMBL/GenBank/DDBJ whole genome shotgun (WGS) entry which is preliminary data.</text>
</comment>
<evidence type="ECO:0000256" key="4">
    <source>
        <dbReference type="ARBA" id="ARBA00023242"/>
    </source>
</evidence>
<dbReference type="AlphaFoldDB" id="A0AAP0CTR9"/>
<dbReference type="GO" id="GO:0003700">
    <property type="term" value="F:DNA-binding transcription factor activity"/>
    <property type="evidence" value="ECO:0007669"/>
    <property type="project" value="InterPro"/>
</dbReference>
<protein>
    <recommendedName>
        <fullName evidence="9">RADIALIS</fullName>
    </recommendedName>
</protein>
<dbReference type="InterPro" id="IPR017884">
    <property type="entry name" value="SANT_dom"/>
</dbReference>
<dbReference type="InterPro" id="IPR009057">
    <property type="entry name" value="Homeodomain-like_sf"/>
</dbReference>
<keyword evidence="8" id="KW-1185">Reference proteome</keyword>
<dbReference type="Pfam" id="PF00249">
    <property type="entry name" value="Myb_DNA-binding"/>
    <property type="match status" value="1"/>
</dbReference>
<dbReference type="GO" id="GO:0005634">
    <property type="term" value="C:nucleus"/>
    <property type="evidence" value="ECO:0007669"/>
    <property type="project" value="UniProtKB-SubCell"/>
</dbReference>
<feature type="domain" description="Myb-like" evidence="5">
    <location>
        <begin position="1"/>
        <end position="50"/>
    </location>
</feature>
<accession>A0AAP0CTR9</accession>
<proteinExistence type="predicted"/>
<evidence type="ECO:0000313" key="7">
    <source>
        <dbReference type="EMBL" id="KAK9062001.1"/>
    </source>
</evidence>
<dbReference type="SUPFAM" id="SSF46689">
    <property type="entry name" value="Homeodomain-like"/>
    <property type="match status" value="1"/>
</dbReference>
<dbReference type="FunFam" id="1.10.10.60:FF:000154">
    <property type="entry name" value="Transcription factor SRM1"/>
    <property type="match status" value="1"/>
</dbReference>